<evidence type="ECO:0008006" key="4">
    <source>
        <dbReference type="Google" id="ProtNLM"/>
    </source>
</evidence>
<keyword evidence="3" id="KW-1185">Reference proteome</keyword>
<sequence length="299" mass="35374">MERIESILIIIDIILKCVGGDRYLLSFPYMLVCKKWYQIFQSDEFWRSLCLARWTSLSLLEDDFQISTFEDNANSDNKSSKNQNPDDDDKEPLGSYSHTTFKYRRIKVKCWKDLFKSRFNRTLHLRFLNTRFIPKYLEYVKNIEESLVHPIGMVKKMESLDETSLDDFRKDNDIESLFLLESVVYYSIYVRIVDTKHYYASYLTISGSLMSYTGKKIEFLLDFSSDEGSDISIGSIRKSDFRAALPDHFWESVQQHIQSKSMSIDDLKYLFEKILLPRDDMDIGIKIFHAPNKYIKFQV</sequence>
<dbReference type="AlphaFoldDB" id="F4PPA1"/>
<dbReference type="RefSeq" id="XP_004360065.1">
    <property type="nucleotide sequence ID" value="XM_004360008.1"/>
</dbReference>
<evidence type="ECO:0000313" key="3">
    <source>
        <dbReference type="Proteomes" id="UP000007797"/>
    </source>
</evidence>
<dbReference type="Proteomes" id="UP000007797">
    <property type="component" value="Unassembled WGS sequence"/>
</dbReference>
<evidence type="ECO:0000313" key="2">
    <source>
        <dbReference type="EMBL" id="EGG22214.1"/>
    </source>
</evidence>
<reference evidence="3" key="1">
    <citation type="journal article" date="2011" name="Genome Res.">
        <title>Phylogeny-wide analysis of social amoeba genomes highlights ancient origins for complex intercellular communication.</title>
        <authorList>
            <person name="Heidel A.J."/>
            <person name="Lawal H.M."/>
            <person name="Felder M."/>
            <person name="Schilde C."/>
            <person name="Helps N.R."/>
            <person name="Tunggal B."/>
            <person name="Rivero F."/>
            <person name="John U."/>
            <person name="Schleicher M."/>
            <person name="Eichinger L."/>
            <person name="Platzer M."/>
            <person name="Noegel A.A."/>
            <person name="Schaap P."/>
            <person name="Gloeckner G."/>
        </authorList>
    </citation>
    <scope>NUCLEOTIDE SEQUENCE [LARGE SCALE GENOMIC DNA]</scope>
    <source>
        <strain evidence="3">SH3</strain>
    </source>
</reference>
<protein>
    <recommendedName>
        <fullName evidence="4">F-box domain-containing protein</fullName>
    </recommendedName>
</protein>
<evidence type="ECO:0000256" key="1">
    <source>
        <dbReference type="SAM" id="MobiDB-lite"/>
    </source>
</evidence>
<dbReference type="GeneID" id="14874715"/>
<name>F4PPA1_CACFS</name>
<dbReference type="KEGG" id="dfa:DFA_04332"/>
<dbReference type="SUPFAM" id="SSF81383">
    <property type="entry name" value="F-box domain"/>
    <property type="match status" value="1"/>
</dbReference>
<proteinExistence type="predicted"/>
<dbReference type="InterPro" id="IPR036047">
    <property type="entry name" value="F-box-like_dom_sf"/>
</dbReference>
<organism evidence="2 3">
    <name type="scientific">Cavenderia fasciculata</name>
    <name type="common">Slime mold</name>
    <name type="synonym">Dictyostelium fasciculatum</name>
    <dbReference type="NCBI Taxonomy" id="261658"/>
    <lineage>
        <taxon>Eukaryota</taxon>
        <taxon>Amoebozoa</taxon>
        <taxon>Evosea</taxon>
        <taxon>Eumycetozoa</taxon>
        <taxon>Dictyostelia</taxon>
        <taxon>Acytosteliales</taxon>
        <taxon>Cavenderiaceae</taxon>
        <taxon>Cavenderia</taxon>
    </lineage>
</organism>
<feature type="compositionally biased region" description="Low complexity" evidence="1">
    <location>
        <begin position="71"/>
        <end position="83"/>
    </location>
</feature>
<feature type="region of interest" description="Disordered" evidence="1">
    <location>
        <begin position="71"/>
        <end position="94"/>
    </location>
</feature>
<accession>F4PPA1</accession>
<dbReference type="EMBL" id="GL883009">
    <property type="protein sequence ID" value="EGG22214.1"/>
    <property type="molecule type" value="Genomic_DNA"/>
</dbReference>
<gene>
    <name evidence="2" type="ORF">DFA_04332</name>
</gene>